<organism evidence="5 6">
    <name type="scientific">Streptomyces europaeiscabiei</name>
    <dbReference type="NCBI Taxonomy" id="146819"/>
    <lineage>
        <taxon>Bacteria</taxon>
        <taxon>Bacillati</taxon>
        <taxon>Actinomycetota</taxon>
        <taxon>Actinomycetes</taxon>
        <taxon>Kitasatosporales</taxon>
        <taxon>Streptomycetaceae</taxon>
        <taxon>Streptomyces</taxon>
    </lineage>
</organism>
<dbReference type="InterPro" id="IPR011965">
    <property type="entry name" value="PaaX_trns_reg"/>
</dbReference>
<dbReference type="InterPro" id="IPR012906">
    <property type="entry name" value="PaaX-like_N"/>
</dbReference>
<dbReference type="Proteomes" id="UP001273589">
    <property type="component" value="Unassembled WGS sequence"/>
</dbReference>
<dbReference type="Gene3D" id="3.30.70.2650">
    <property type="match status" value="1"/>
</dbReference>
<dbReference type="PIRSF" id="PIRSF020623">
    <property type="entry name" value="PaaX"/>
    <property type="match status" value="1"/>
</dbReference>
<dbReference type="Pfam" id="PF20803">
    <property type="entry name" value="PaaX_M"/>
    <property type="match status" value="1"/>
</dbReference>
<dbReference type="InterPro" id="IPR048846">
    <property type="entry name" value="PaaX-like_central"/>
</dbReference>
<dbReference type="InterPro" id="IPR013225">
    <property type="entry name" value="PaaX_C"/>
</dbReference>
<evidence type="ECO:0000313" key="6">
    <source>
        <dbReference type="Proteomes" id="UP001273589"/>
    </source>
</evidence>
<dbReference type="InterPro" id="IPR036390">
    <property type="entry name" value="WH_DNA-bd_sf"/>
</dbReference>
<proteinExistence type="predicted"/>
<accession>A0AAJ2PMG3</accession>
<feature type="domain" description="Transcriptional repressor PaaX-like C-terminal" evidence="3">
    <location>
        <begin position="172"/>
        <end position="260"/>
    </location>
</feature>
<dbReference type="SUPFAM" id="SSF46785">
    <property type="entry name" value="Winged helix' DNA-binding domain"/>
    <property type="match status" value="1"/>
</dbReference>
<reference evidence="5" key="1">
    <citation type="journal article" date="2023" name="Microb. Genom.">
        <title>Mesoterricola silvestris gen. nov., sp. nov., Mesoterricola sediminis sp. nov., Geothrix oryzae sp. nov., Geothrix edaphica sp. nov., Geothrix rubra sp. nov., and Geothrix limicola sp. nov., six novel members of Acidobacteriota isolated from soils.</title>
        <authorList>
            <person name="Weisberg A.J."/>
            <person name="Pearce E."/>
            <person name="Kramer C.G."/>
            <person name="Chang J.H."/>
            <person name="Clarke C.R."/>
        </authorList>
    </citation>
    <scope>NUCLEOTIDE SEQUENCE</scope>
    <source>
        <strain evidence="5">ND06-05F</strain>
    </source>
</reference>
<comment type="caution">
    <text evidence="5">The sequence shown here is derived from an EMBL/GenBank/DDBJ whole genome shotgun (WGS) entry which is preliminary data.</text>
</comment>
<evidence type="ECO:0000313" key="5">
    <source>
        <dbReference type="EMBL" id="MDX3129741.1"/>
    </source>
</evidence>
<feature type="region of interest" description="Disordered" evidence="1">
    <location>
        <begin position="256"/>
        <end position="277"/>
    </location>
</feature>
<dbReference type="PANTHER" id="PTHR30319">
    <property type="entry name" value="PHENYLACETIC ACID REGULATOR-RELATED TRANSCRIPTIONAL REPRESSOR"/>
    <property type="match status" value="1"/>
</dbReference>
<dbReference type="Gene3D" id="1.10.10.10">
    <property type="entry name" value="Winged helix-like DNA-binding domain superfamily/Winged helix DNA-binding domain"/>
    <property type="match status" value="1"/>
</dbReference>
<sequence>MKPRSIVFDLFGDYVRYRGGAARLRTLSTLMGCFGVGESTVRVVLARLRKEGWFDVRREGRETLYALNKRSLQLLDEGRSRIFDRAPSDWDRHWYMVIYSVPESERGVRDRIRKDLAWLGFGPLAPSTYVSPHDRLQQVREKFADEPAIRLDTLRCQSGGLPVDREMAARSWDLAALNEDYRELLRTYRSRMPSYRAGHLSPEEALVERMRLTYDYRKFPFRDPDLPTELLPAGWVGQEAHEMFLEAHEILGPSAETHYDEVAGPRPDQVAGPRPVE</sequence>
<dbReference type="Gene3D" id="1.20.58.1460">
    <property type="match status" value="1"/>
</dbReference>
<evidence type="ECO:0000256" key="1">
    <source>
        <dbReference type="SAM" id="MobiDB-lite"/>
    </source>
</evidence>
<evidence type="ECO:0000259" key="4">
    <source>
        <dbReference type="Pfam" id="PF20803"/>
    </source>
</evidence>
<dbReference type="AlphaFoldDB" id="A0AAJ2PMG3"/>
<dbReference type="GO" id="GO:0006351">
    <property type="term" value="P:DNA-templated transcription"/>
    <property type="evidence" value="ECO:0007669"/>
    <property type="project" value="InterPro"/>
</dbReference>
<feature type="domain" description="Transcriptional repressor PaaX-like N-terminal" evidence="2">
    <location>
        <begin position="3"/>
        <end position="69"/>
    </location>
</feature>
<dbReference type="Pfam" id="PF08223">
    <property type="entry name" value="PaaX_C"/>
    <property type="match status" value="1"/>
</dbReference>
<evidence type="ECO:0000259" key="2">
    <source>
        <dbReference type="Pfam" id="PF07848"/>
    </source>
</evidence>
<dbReference type="RefSeq" id="WP_037692701.1">
    <property type="nucleotide sequence ID" value="NZ_JARAWN010000031.1"/>
</dbReference>
<dbReference type="Pfam" id="PF07848">
    <property type="entry name" value="PaaX"/>
    <property type="match status" value="1"/>
</dbReference>
<gene>
    <name evidence="5" type="ORF">PV367_08010</name>
</gene>
<dbReference type="PANTHER" id="PTHR30319:SF1">
    <property type="entry name" value="TRANSCRIPTIONAL REPRESSOR PAAX"/>
    <property type="match status" value="1"/>
</dbReference>
<feature type="domain" description="Transcriptional repressor PaaX-like central Cas2-like" evidence="4">
    <location>
        <begin position="88"/>
        <end position="166"/>
    </location>
</feature>
<dbReference type="InterPro" id="IPR036388">
    <property type="entry name" value="WH-like_DNA-bd_sf"/>
</dbReference>
<name>A0AAJ2PMG3_9ACTN</name>
<protein>
    <submittedName>
        <fullName evidence="5">PaaX family transcriptional regulator C-terminal domain-containing protein</fullName>
    </submittedName>
</protein>
<evidence type="ECO:0000259" key="3">
    <source>
        <dbReference type="Pfam" id="PF08223"/>
    </source>
</evidence>
<dbReference type="EMBL" id="JARAWN010000031">
    <property type="protein sequence ID" value="MDX3129741.1"/>
    <property type="molecule type" value="Genomic_DNA"/>
</dbReference>